<dbReference type="InterPro" id="IPR050712">
    <property type="entry name" value="NAD(P)H-dep_reductase"/>
</dbReference>
<reference evidence="2" key="1">
    <citation type="journal article" date="2014" name="Int. J. Syst. Evol. Microbiol.">
        <title>Complete genome sequence of Corynebacterium casei LMG S-19264T (=DSM 44701T), isolated from a smear-ripened cheese.</title>
        <authorList>
            <consortium name="US DOE Joint Genome Institute (JGI-PGF)"/>
            <person name="Walter F."/>
            <person name="Albersmeier A."/>
            <person name="Kalinowski J."/>
            <person name="Ruckert C."/>
        </authorList>
    </citation>
    <scope>NUCLEOTIDE SEQUENCE</scope>
    <source>
        <strain evidence="2">JCM 4633</strain>
    </source>
</reference>
<dbReference type="InterPro" id="IPR005025">
    <property type="entry name" value="FMN_Rdtase-like_dom"/>
</dbReference>
<reference evidence="2" key="2">
    <citation type="submission" date="2020-09" db="EMBL/GenBank/DDBJ databases">
        <authorList>
            <person name="Sun Q."/>
            <person name="Ohkuma M."/>
        </authorList>
    </citation>
    <scope>NUCLEOTIDE SEQUENCE</scope>
    <source>
        <strain evidence="2">JCM 4633</strain>
    </source>
</reference>
<gene>
    <name evidence="2" type="ORF">GCM10010507_04340</name>
</gene>
<dbReference type="InterPro" id="IPR029039">
    <property type="entry name" value="Flavoprotein-like_sf"/>
</dbReference>
<dbReference type="Pfam" id="PF03358">
    <property type="entry name" value="FMN_red"/>
    <property type="match status" value="1"/>
</dbReference>
<dbReference type="GO" id="GO:0010181">
    <property type="term" value="F:FMN binding"/>
    <property type="evidence" value="ECO:0007669"/>
    <property type="project" value="TreeGrafter"/>
</dbReference>
<dbReference type="PANTHER" id="PTHR30543:SF21">
    <property type="entry name" value="NAD(P)H-DEPENDENT FMN REDUCTASE LOT6"/>
    <property type="match status" value="1"/>
</dbReference>
<evidence type="ECO:0000313" key="3">
    <source>
        <dbReference type="Proteomes" id="UP000646244"/>
    </source>
</evidence>
<dbReference type="GO" id="GO:0005829">
    <property type="term" value="C:cytosol"/>
    <property type="evidence" value="ECO:0007669"/>
    <property type="project" value="TreeGrafter"/>
</dbReference>
<feature type="domain" description="NADPH-dependent FMN reductase-like" evidence="1">
    <location>
        <begin position="5"/>
        <end position="141"/>
    </location>
</feature>
<dbReference type="EMBL" id="BMVB01000001">
    <property type="protein sequence ID" value="GHC34657.1"/>
    <property type="molecule type" value="Genomic_DNA"/>
</dbReference>
<dbReference type="Gene3D" id="3.40.50.360">
    <property type="match status" value="1"/>
</dbReference>
<proteinExistence type="predicted"/>
<organism evidence="2 3">
    <name type="scientific">Streptomyces cinnamoneus</name>
    <name type="common">Streptoverticillium cinnamoneum</name>
    <dbReference type="NCBI Taxonomy" id="53446"/>
    <lineage>
        <taxon>Bacteria</taxon>
        <taxon>Bacillati</taxon>
        <taxon>Actinomycetota</taxon>
        <taxon>Actinomycetes</taxon>
        <taxon>Kitasatosporales</taxon>
        <taxon>Streptomycetaceae</taxon>
        <taxon>Streptomyces</taxon>
        <taxon>Streptomyces cinnamoneus group</taxon>
    </lineage>
</organism>
<protein>
    <recommendedName>
        <fullName evidence="1">NADPH-dependent FMN reductase-like domain-containing protein</fullName>
    </recommendedName>
</protein>
<sequence>MTHINLLALCGSLREGSLNSAVAHAAAGLCRPPAAMTVHGGLDGLPFFNPDVESSTPPAVVQDFRARLAAADAVLIASPEYARGTSGMLKNALEWVVGSGELVAKPVAVVTASPSAAGGERAQAWLRETLEVMSAQVLPESLRIPCASARITEGQVTDPVLLGELTGVVEAMVRAVETLRRPVA</sequence>
<dbReference type="AlphaFoldDB" id="A0A918WEV3"/>
<dbReference type="Proteomes" id="UP000646244">
    <property type="component" value="Unassembled WGS sequence"/>
</dbReference>
<dbReference type="PANTHER" id="PTHR30543">
    <property type="entry name" value="CHROMATE REDUCTASE"/>
    <property type="match status" value="1"/>
</dbReference>
<evidence type="ECO:0000313" key="2">
    <source>
        <dbReference type="EMBL" id="GHC34657.1"/>
    </source>
</evidence>
<name>A0A918WEV3_STRCJ</name>
<evidence type="ECO:0000259" key="1">
    <source>
        <dbReference type="Pfam" id="PF03358"/>
    </source>
</evidence>
<dbReference type="GO" id="GO:0016491">
    <property type="term" value="F:oxidoreductase activity"/>
    <property type="evidence" value="ECO:0007669"/>
    <property type="project" value="InterPro"/>
</dbReference>
<dbReference type="RefSeq" id="WP_229844507.1">
    <property type="nucleotide sequence ID" value="NZ_BMVB01000001.1"/>
</dbReference>
<dbReference type="SUPFAM" id="SSF52218">
    <property type="entry name" value="Flavoproteins"/>
    <property type="match status" value="1"/>
</dbReference>
<comment type="caution">
    <text evidence="2">The sequence shown here is derived from an EMBL/GenBank/DDBJ whole genome shotgun (WGS) entry which is preliminary data.</text>
</comment>
<accession>A0A918WEV3</accession>